<dbReference type="AlphaFoldDB" id="A0A383V5V7"/>
<dbReference type="GO" id="GO:0009098">
    <property type="term" value="P:L-leucine biosynthetic process"/>
    <property type="evidence" value="ECO:0007669"/>
    <property type="project" value="UniProtKB-KW"/>
</dbReference>
<keyword evidence="4" id="KW-0432">Leucine biosynthesis</keyword>
<dbReference type="InterPro" id="IPR054691">
    <property type="entry name" value="LeuA/HCS_post-cat"/>
</dbReference>
<dbReference type="Gene3D" id="1.10.238.260">
    <property type="match status" value="1"/>
</dbReference>
<evidence type="ECO:0000256" key="2">
    <source>
        <dbReference type="ARBA" id="ARBA00004689"/>
    </source>
</evidence>
<name>A0A383V5V7_TETOB</name>
<comment type="similarity">
    <text evidence="8">Belongs to the alpha-IPM synthase/homocitrate synthase family.</text>
</comment>
<dbReference type="EMBL" id="FNXT01000025">
    <property type="protein sequence ID" value="SZX59746.1"/>
    <property type="molecule type" value="Genomic_DNA"/>
</dbReference>
<dbReference type="InterPro" id="IPR050073">
    <property type="entry name" value="2-IPM_HCS-like"/>
</dbReference>
<protein>
    <recommendedName>
        <fullName evidence="3">2-isopropylmalate synthase</fullName>
        <ecNumber evidence="3">2.3.3.13</ecNumber>
    </recommendedName>
</protein>
<keyword evidence="5" id="KW-0028">Amino-acid biosynthesis</keyword>
<dbReference type="PROSITE" id="PS50991">
    <property type="entry name" value="PYR_CT"/>
    <property type="match status" value="1"/>
</dbReference>
<dbReference type="GO" id="GO:0010177">
    <property type="term" value="F:methylthioalkylmalate synthase activity"/>
    <property type="evidence" value="ECO:0007669"/>
    <property type="project" value="UniProtKB-ARBA"/>
</dbReference>
<dbReference type="InterPro" id="IPR000891">
    <property type="entry name" value="PYR_CT"/>
</dbReference>
<evidence type="ECO:0000256" key="9">
    <source>
        <dbReference type="SAM" id="MobiDB-lite"/>
    </source>
</evidence>
<dbReference type="InterPro" id="IPR013785">
    <property type="entry name" value="Aldolase_TIM"/>
</dbReference>
<dbReference type="Gene3D" id="3.20.20.70">
    <property type="entry name" value="Aldolase class I"/>
    <property type="match status" value="1"/>
</dbReference>
<evidence type="ECO:0000256" key="1">
    <source>
        <dbReference type="ARBA" id="ARBA00000064"/>
    </source>
</evidence>
<dbReference type="FunFam" id="3.20.20.70:FF:000010">
    <property type="entry name" value="2-isopropylmalate synthase"/>
    <property type="match status" value="1"/>
</dbReference>
<evidence type="ECO:0000256" key="6">
    <source>
        <dbReference type="ARBA" id="ARBA00022679"/>
    </source>
</evidence>
<dbReference type="InterPro" id="IPR013709">
    <property type="entry name" value="2-isopropylmalate_synth_dimer"/>
</dbReference>
<dbReference type="PROSITE" id="PS00816">
    <property type="entry name" value="AIPM_HOMOCIT_SYNTH_2"/>
    <property type="match status" value="1"/>
</dbReference>
<reference evidence="11 12" key="1">
    <citation type="submission" date="2016-10" db="EMBL/GenBank/DDBJ databases">
        <authorList>
            <person name="Cai Z."/>
        </authorList>
    </citation>
    <scope>NUCLEOTIDE SEQUENCE [LARGE SCALE GENOMIC DNA]</scope>
</reference>
<dbReference type="Pfam" id="PF00682">
    <property type="entry name" value="HMGL-like"/>
    <property type="match status" value="1"/>
</dbReference>
<dbReference type="NCBIfam" id="NF002086">
    <property type="entry name" value="PRK00915.1-3"/>
    <property type="match status" value="1"/>
</dbReference>
<comment type="pathway">
    <text evidence="2">Amino-acid biosynthesis; L-leucine biosynthesis; L-leucine from 3-methyl-2-oxobutanoate: step 1/4.</text>
</comment>
<dbReference type="Pfam" id="PF22617">
    <property type="entry name" value="HCS_D2"/>
    <property type="match status" value="1"/>
</dbReference>
<dbReference type="InterPro" id="IPR036230">
    <property type="entry name" value="LeuA_allosteric_dom_sf"/>
</dbReference>
<dbReference type="SUPFAM" id="SSF110921">
    <property type="entry name" value="2-isopropylmalate synthase LeuA, allosteric (dimerisation) domain"/>
    <property type="match status" value="1"/>
</dbReference>
<keyword evidence="6 8" id="KW-0808">Transferase</keyword>
<dbReference type="GO" id="GO:0003852">
    <property type="term" value="F:2-isopropylmalate synthase activity"/>
    <property type="evidence" value="ECO:0007669"/>
    <property type="project" value="UniProtKB-EC"/>
</dbReference>
<dbReference type="PANTHER" id="PTHR10277:SF9">
    <property type="entry name" value="2-ISOPROPYLMALATE SYNTHASE 1, CHLOROPLASTIC-RELATED"/>
    <property type="match status" value="1"/>
</dbReference>
<dbReference type="PROSITE" id="PS00815">
    <property type="entry name" value="AIPM_HOMOCIT_SYNTH_1"/>
    <property type="match status" value="1"/>
</dbReference>
<accession>A0A383V5V7</accession>
<organism evidence="11 12">
    <name type="scientific">Tetradesmus obliquus</name>
    <name type="common">Green alga</name>
    <name type="synonym">Acutodesmus obliquus</name>
    <dbReference type="NCBI Taxonomy" id="3088"/>
    <lineage>
        <taxon>Eukaryota</taxon>
        <taxon>Viridiplantae</taxon>
        <taxon>Chlorophyta</taxon>
        <taxon>core chlorophytes</taxon>
        <taxon>Chlorophyceae</taxon>
        <taxon>CS clade</taxon>
        <taxon>Sphaeropleales</taxon>
        <taxon>Scenedesmaceae</taxon>
        <taxon>Tetradesmus</taxon>
    </lineage>
</organism>
<keyword evidence="7" id="KW-0100">Branched-chain amino acid biosynthesis</keyword>
<evidence type="ECO:0000256" key="4">
    <source>
        <dbReference type="ARBA" id="ARBA00022430"/>
    </source>
</evidence>
<dbReference type="PANTHER" id="PTHR10277">
    <property type="entry name" value="HOMOCITRATE SYNTHASE-RELATED"/>
    <property type="match status" value="1"/>
</dbReference>
<dbReference type="Proteomes" id="UP000256970">
    <property type="component" value="Unassembled WGS sequence"/>
</dbReference>
<evidence type="ECO:0000256" key="3">
    <source>
        <dbReference type="ARBA" id="ARBA00012973"/>
    </source>
</evidence>
<dbReference type="Gene3D" id="3.30.160.270">
    <property type="match status" value="1"/>
</dbReference>
<evidence type="ECO:0000256" key="7">
    <source>
        <dbReference type="ARBA" id="ARBA00023304"/>
    </source>
</evidence>
<sequence length="650" mass="70020">MAMQPKCSLQAGSRRVVVPTSRPKVKPTHVVRFQTLNGSETGRKRPEYVANRISDPNYVRVLDTTLRDGEQSPGATLTAREKLEIARQLSQLGVDVIEAGFPVSSPADFEAVKQIAIEVGNEVQEDGYVPVICGMGRTVFKDLERTWEAVRHAQRPRVHMVLATSEIHMQHKLHMTRDQVIENAVAACKHLQSMGCYDIEFCAEDASRSDPAFLYEVLGAVIAAGATTLNIPDTVGWSMPHEYSALIAGIKANTKGVDGVVLSTHCHDDLGLATANSLAGVLAGARQIECCVNGIGERAGNASLEQVVMAMALRGEETMGGLWNGIRPVHIYPASRMVSSYSGMIVQPHMAIVGANAFSHESGMHQDGILKHRETYQIMTPESVGLPKDTSIVLGKLSGRKAVSSRLEQLGFGLSAEEVNDVFKRFKLGFGLSAEEVNDVFKRFKALADKKKNVTDDDLMDLVTLDHEECQGLEQEECLGHGQWELGYIQVVHGTMNVPTSAVTLKGPDGVTSVAQGVGTGPVDATFKAIDSLVKLEAQLVDYSAQSLWDGSQAPVTARVAIQPTGALGELAKQLRGGGSVEAKPLQFSGQDLDEDIVVCSARAYLTALNKMIGWVNAVNRKRGAASSSSAGSAGKEEQQQQDKAHMAVR</sequence>
<feature type="domain" description="Pyruvate carboxyltransferase" evidence="10">
    <location>
        <begin position="59"/>
        <end position="332"/>
    </location>
</feature>
<dbReference type="InterPro" id="IPR002034">
    <property type="entry name" value="AIPM/Hcit_synth_CS"/>
</dbReference>
<dbReference type="SMART" id="SM00917">
    <property type="entry name" value="LeuA_dimer"/>
    <property type="match status" value="1"/>
</dbReference>
<evidence type="ECO:0000313" key="11">
    <source>
        <dbReference type="EMBL" id="SZX59746.1"/>
    </source>
</evidence>
<dbReference type="STRING" id="3088.A0A383V5V7"/>
<feature type="region of interest" description="Disordered" evidence="9">
    <location>
        <begin position="626"/>
        <end position="650"/>
    </location>
</feature>
<keyword evidence="12" id="KW-1185">Reference proteome</keyword>
<gene>
    <name evidence="11" type="ORF">BQ4739_LOCUS357</name>
</gene>
<proteinExistence type="inferred from homology"/>
<feature type="compositionally biased region" description="Basic and acidic residues" evidence="9">
    <location>
        <begin position="635"/>
        <end position="650"/>
    </location>
</feature>
<comment type="catalytic activity">
    <reaction evidence="1">
        <text>3-methyl-2-oxobutanoate + acetyl-CoA + H2O = (2S)-2-isopropylmalate + CoA + H(+)</text>
        <dbReference type="Rhea" id="RHEA:21524"/>
        <dbReference type="ChEBI" id="CHEBI:1178"/>
        <dbReference type="ChEBI" id="CHEBI:11851"/>
        <dbReference type="ChEBI" id="CHEBI:15377"/>
        <dbReference type="ChEBI" id="CHEBI:15378"/>
        <dbReference type="ChEBI" id="CHEBI:57287"/>
        <dbReference type="ChEBI" id="CHEBI:57288"/>
        <dbReference type="EC" id="2.3.3.13"/>
    </reaction>
</comment>
<dbReference type="EC" id="2.3.3.13" evidence="3"/>
<evidence type="ECO:0000256" key="8">
    <source>
        <dbReference type="RuleBase" id="RU003523"/>
    </source>
</evidence>
<evidence type="ECO:0000259" key="10">
    <source>
        <dbReference type="PROSITE" id="PS50991"/>
    </source>
</evidence>
<dbReference type="Pfam" id="PF08502">
    <property type="entry name" value="LeuA_dimer"/>
    <property type="match status" value="1"/>
</dbReference>
<evidence type="ECO:0000313" key="12">
    <source>
        <dbReference type="Proteomes" id="UP000256970"/>
    </source>
</evidence>
<evidence type="ECO:0000256" key="5">
    <source>
        <dbReference type="ARBA" id="ARBA00022605"/>
    </source>
</evidence>
<dbReference type="FunFam" id="1.10.238.260:FF:000001">
    <property type="entry name" value="2-isopropylmalate synthase"/>
    <property type="match status" value="1"/>
</dbReference>
<dbReference type="CDD" id="cd07940">
    <property type="entry name" value="DRE_TIM_IPMS"/>
    <property type="match status" value="1"/>
</dbReference>
<dbReference type="SUPFAM" id="SSF51569">
    <property type="entry name" value="Aldolase"/>
    <property type="match status" value="1"/>
</dbReference>